<accession>A0A2N9F4K3</accession>
<keyword evidence="3 7" id="KW-0732">Signal</keyword>
<organism evidence="10">
    <name type="scientific">Fagus sylvatica</name>
    <name type="common">Beechnut</name>
    <dbReference type="NCBI Taxonomy" id="28930"/>
    <lineage>
        <taxon>Eukaryota</taxon>
        <taxon>Viridiplantae</taxon>
        <taxon>Streptophyta</taxon>
        <taxon>Embryophyta</taxon>
        <taxon>Tracheophyta</taxon>
        <taxon>Spermatophyta</taxon>
        <taxon>Magnoliopsida</taxon>
        <taxon>eudicotyledons</taxon>
        <taxon>Gunneridae</taxon>
        <taxon>Pentapetalae</taxon>
        <taxon>rosids</taxon>
        <taxon>fabids</taxon>
        <taxon>Fagales</taxon>
        <taxon>Fagaceae</taxon>
        <taxon>Fagus</taxon>
    </lineage>
</organism>
<feature type="domain" description="Bulb-type lectin" evidence="8">
    <location>
        <begin position="25"/>
        <end position="148"/>
    </location>
</feature>
<dbReference type="CDD" id="cd00028">
    <property type="entry name" value="B_lectin"/>
    <property type="match status" value="1"/>
</dbReference>
<name>A0A2N9F4K3_FAGSY</name>
<dbReference type="PIRSF" id="PIRSF002686">
    <property type="entry name" value="SLG"/>
    <property type="match status" value="1"/>
</dbReference>
<dbReference type="Pfam" id="PF00954">
    <property type="entry name" value="S_locus_glycop"/>
    <property type="match status" value="1"/>
</dbReference>
<dbReference type="PROSITE" id="PS50927">
    <property type="entry name" value="BULB_LECTIN"/>
    <property type="match status" value="1"/>
</dbReference>
<dbReference type="GO" id="GO:0048544">
    <property type="term" value="P:recognition of pollen"/>
    <property type="evidence" value="ECO:0007669"/>
    <property type="project" value="InterPro"/>
</dbReference>
<dbReference type="SMART" id="SM00108">
    <property type="entry name" value="B_lectin"/>
    <property type="match status" value="1"/>
</dbReference>
<evidence type="ECO:0000256" key="3">
    <source>
        <dbReference type="ARBA" id="ARBA00022729"/>
    </source>
</evidence>
<sequence>MKAFSALIVYSFLFSFLNTSTTLDTITPSQPIRDHHGETLVSAGGSFELGFFSPGSSKNRYVGIWYVISKGTVVWVANRETPLENHSGVLNVTEKGILVLLDTANNTIIWSSSNTSRTAGNNPTAQLLDSGNLVVKDRNIDNPDNILWQSFDYPCDTLLPDMKVGWDFSNWPNSLFNYEFVLNEKEVYYVYKLLNKSIFSRYVLNPSGIGQRFRWMDHTQSWELFSTGQVDECENYAHCGSYASCNIMNSPVCECLKGFKPKSPKAWNSADWSDGCVQGTPLGCNDGDGFLKYEGVKLPDTSSSRFDRNMMSLKECEEWCLKNCSCTAYANLDIRNGGTGCLLWFADLVDIAVLAVGGQDLYIRVSASVLGNFARCQAANGPLATPTLLVAETHGLQVRVFSAIALPFAKKREYSTISQCSRRR</sequence>
<keyword evidence="6" id="KW-0325">Glycoprotein</keyword>
<dbReference type="PANTHER" id="PTHR32444:SF183">
    <property type="entry name" value="APPLE DOMAIN-CONTAINING PROTEIN"/>
    <property type="match status" value="1"/>
</dbReference>
<dbReference type="Gene3D" id="3.50.4.10">
    <property type="entry name" value="Hepatocyte Growth Factor"/>
    <property type="match status" value="1"/>
</dbReference>
<evidence type="ECO:0000256" key="5">
    <source>
        <dbReference type="ARBA" id="ARBA00023170"/>
    </source>
</evidence>
<evidence type="ECO:0000256" key="6">
    <source>
        <dbReference type="ARBA" id="ARBA00023180"/>
    </source>
</evidence>
<keyword evidence="5" id="KW-0675">Receptor</keyword>
<evidence type="ECO:0000256" key="7">
    <source>
        <dbReference type="SAM" id="SignalP"/>
    </source>
</evidence>
<keyword evidence="2" id="KW-0597">Phosphoprotein</keyword>
<dbReference type="InterPro" id="IPR000858">
    <property type="entry name" value="S_locus_glycoprot_dom"/>
</dbReference>
<protein>
    <recommendedName>
        <fullName evidence="11">Bulb-type lectin domain-containing protein</fullName>
    </recommendedName>
</protein>
<dbReference type="Pfam" id="PF08276">
    <property type="entry name" value="PAN_2"/>
    <property type="match status" value="1"/>
</dbReference>
<dbReference type="InterPro" id="IPR001480">
    <property type="entry name" value="Bulb-type_lectin_dom"/>
</dbReference>
<evidence type="ECO:0008006" key="11">
    <source>
        <dbReference type="Google" id="ProtNLM"/>
    </source>
</evidence>
<dbReference type="InterPro" id="IPR036426">
    <property type="entry name" value="Bulb-type_lectin_dom_sf"/>
</dbReference>
<dbReference type="EMBL" id="OIVN01000537">
    <property type="protein sequence ID" value="SPC81801.1"/>
    <property type="molecule type" value="Genomic_DNA"/>
</dbReference>
<evidence type="ECO:0000256" key="4">
    <source>
        <dbReference type="ARBA" id="ARBA00023157"/>
    </source>
</evidence>
<evidence type="ECO:0000256" key="2">
    <source>
        <dbReference type="ARBA" id="ARBA00022553"/>
    </source>
</evidence>
<dbReference type="InterPro" id="IPR035446">
    <property type="entry name" value="SLSG/EP1"/>
</dbReference>
<dbReference type="SUPFAM" id="SSF51110">
    <property type="entry name" value="alpha-D-mannose-specific plant lectins"/>
    <property type="match status" value="1"/>
</dbReference>
<feature type="signal peptide" evidence="7">
    <location>
        <begin position="1"/>
        <end position="22"/>
    </location>
</feature>
<evidence type="ECO:0000259" key="8">
    <source>
        <dbReference type="PROSITE" id="PS50927"/>
    </source>
</evidence>
<evidence type="ECO:0000259" key="9">
    <source>
        <dbReference type="PROSITE" id="PS50948"/>
    </source>
</evidence>
<dbReference type="CDD" id="cd01098">
    <property type="entry name" value="PAN_AP_plant"/>
    <property type="match status" value="1"/>
</dbReference>
<comment type="function">
    <text evidence="1">Involved in sporophytic self-incompatibility system (the inability of flowering plants to achieve self-fertilization).</text>
</comment>
<dbReference type="AlphaFoldDB" id="A0A2N9F4K3"/>
<dbReference type="PROSITE" id="PS50948">
    <property type="entry name" value="PAN"/>
    <property type="match status" value="1"/>
</dbReference>
<dbReference type="Pfam" id="PF01453">
    <property type="entry name" value="B_lectin"/>
    <property type="match status" value="1"/>
</dbReference>
<dbReference type="FunFam" id="3.50.4.10:FF:000002">
    <property type="entry name" value="G-type lectin S-receptor-like serine/threonine-protein kinase"/>
    <property type="match status" value="1"/>
</dbReference>
<feature type="chain" id="PRO_5014880021" description="Bulb-type lectin domain-containing protein" evidence="7">
    <location>
        <begin position="23"/>
        <end position="424"/>
    </location>
</feature>
<dbReference type="Gene3D" id="2.90.10.10">
    <property type="entry name" value="Bulb-type lectin domain"/>
    <property type="match status" value="1"/>
</dbReference>
<dbReference type="InterPro" id="IPR003609">
    <property type="entry name" value="Pan_app"/>
</dbReference>
<evidence type="ECO:0000256" key="1">
    <source>
        <dbReference type="ARBA" id="ARBA00003061"/>
    </source>
</evidence>
<evidence type="ECO:0000313" key="10">
    <source>
        <dbReference type="EMBL" id="SPC81801.1"/>
    </source>
</evidence>
<feature type="domain" description="Apple" evidence="9">
    <location>
        <begin position="284"/>
        <end position="366"/>
    </location>
</feature>
<dbReference type="FunFam" id="2.90.10.10:FF:000004">
    <property type="entry name" value="G-type lectin S-receptor-like serine/threonine-protein kinase"/>
    <property type="match status" value="1"/>
</dbReference>
<gene>
    <name evidence="10" type="ORF">FSB_LOCUS9683</name>
</gene>
<dbReference type="SMART" id="SM00473">
    <property type="entry name" value="PAN_AP"/>
    <property type="match status" value="1"/>
</dbReference>
<keyword evidence="4" id="KW-1015">Disulfide bond</keyword>
<reference evidence="10" key="1">
    <citation type="submission" date="2018-02" db="EMBL/GenBank/DDBJ databases">
        <authorList>
            <person name="Cohen D.B."/>
            <person name="Kent A.D."/>
        </authorList>
    </citation>
    <scope>NUCLEOTIDE SEQUENCE</scope>
</reference>
<dbReference type="PANTHER" id="PTHR32444">
    <property type="entry name" value="BULB-TYPE LECTIN DOMAIN-CONTAINING PROTEIN"/>
    <property type="match status" value="1"/>
</dbReference>
<proteinExistence type="predicted"/>